<dbReference type="EMBL" id="JBFDTB010000030">
    <property type="protein sequence ID" value="MEW3467331.1"/>
    <property type="molecule type" value="Genomic_DNA"/>
</dbReference>
<gene>
    <name evidence="3" type="ORF">AB1I55_14615</name>
</gene>
<dbReference type="PANTHER" id="PTHR40841:SF2">
    <property type="entry name" value="SIDEROPHORE-DEGRADING ESTERASE (EUROFUNG)"/>
    <property type="match status" value="1"/>
</dbReference>
<dbReference type="InterPro" id="IPR052558">
    <property type="entry name" value="Siderophore_Hydrolase_D"/>
</dbReference>
<dbReference type="InterPro" id="IPR029058">
    <property type="entry name" value="AB_hydrolase_fold"/>
</dbReference>
<evidence type="ECO:0000256" key="1">
    <source>
        <dbReference type="ARBA" id="ARBA00005622"/>
    </source>
</evidence>
<accession>A0ABV3MFW7</accession>
<dbReference type="RefSeq" id="WP_196044721.1">
    <property type="nucleotide sequence ID" value="NZ_JBFDTA010000014.1"/>
</dbReference>
<dbReference type="Proteomes" id="UP001554047">
    <property type="component" value="Unassembled WGS sequence"/>
</dbReference>
<proteinExistence type="inferred from homology"/>
<name>A0ABV3MFW7_9ENTE</name>
<dbReference type="Gene3D" id="3.40.50.1820">
    <property type="entry name" value="alpha/beta hydrolase"/>
    <property type="match status" value="1"/>
</dbReference>
<comment type="caution">
    <text evidence="3">The sequence shown here is derived from an EMBL/GenBank/DDBJ whole genome shotgun (WGS) entry which is preliminary data.</text>
</comment>
<dbReference type="PANTHER" id="PTHR40841">
    <property type="entry name" value="SIDEROPHORE TRIACETYLFUSARININE C ESTERASE"/>
    <property type="match status" value="1"/>
</dbReference>
<reference evidence="3 4" key="1">
    <citation type="submission" date="2024-05" db="EMBL/GenBank/DDBJ databases">
        <title>Human gut microbiome strain richness.</title>
        <authorList>
            <person name="Chen-Liaw A."/>
        </authorList>
    </citation>
    <scope>NUCLEOTIDE SEQUENCE [LARGE SCALE GENOMIC DNA]</scope>
    <source>
        <strain evidence="3 4">J1100102st1_G3_J1100102_180507</strain>
    </source>
</reference>
<sequence length="249" mass="28556">MEQVHRFEDKLLSITIPKEASFGEKLPLLYVLDGNAFGPLVTQTILLQTRNSPKTGVWPTMIVSIGYDTKDAFQRDARFNDYTPERIHSVLQEELDMPNGGGLATFQKQLLRIHEHIGRHYQIDNEKVGLLGHSLGGLCVLESYLEIVRLPFITDFLAISPSLWWDECAFFDRLATQSSISDKRLFIAVENDHGKMETLAERCYNILCQGISEKQISFYIGPEENHMSIVFTALSRILRWFFQKENANE</sequence>
<evidence type="ECO:0000256" key="2">
    <source>
        <dbReference type="ARBA" id="ARBA00022801"/>
    </source>
</evidence>
<dbReference type="SUPFAM" id="SSF53474">
    <property type="entry name" value="alpha/beta-Hydrolases"/>
    <property type="match status" value="1"/>
</dbReference>
<evidence type="ECO:0000313" key="4">
    <source>
        <dbReference type="Proteomes" id="UP001554047"/>
    </source>
</evidence>
<evidence type="ECO:0000313" key="3">
    <source>
        <dbReference type="EMBL" id="MEW3467331.1"/>
    </source>
</evidence>
<keyword evidence="2 3" id="KW-0378">Hydrolase</keyword>
<organism evidence="3 4">
    <name type="scientific">Enterococcus entomosocium</name>
    <dbReference type="NCBI Taxonomy" id="3034352"/>
    <lineage>
        <taxon>Bacteria</taxon>
        <taxon>Bacillati</taxon>
        <taxon>Bacillota</taxon>
        <taxon>Bacilli</taxon>
        <taxon>Lactobacillales</taxon>
        <taxon>Enterococcaceae</taxon>
        <taxon>Enterococcus</taxon>
    </lineage>
</organism>
<protein>
    <submittedName>
        <fullName evidence="3">Alpha/beta hydrolase</fullName>
    </submittedName>
</protein>
<dbReference type="GO" id="GO:0016787">
    <property type="term" value="F:hydrolase activity"/>
    <property type="evidence" value="ECO:0007669"/>
    <property type="project" value="UniProtKB-KW"/>
</dbReference>
<keyword evidence="4" id="KW-1185">Reference proteome</keyword>
<comment type="similarity">
    <text evidence="1">Belongs to the esterase D family.</text>
</comment>